<dbReference type="RefSeq" id="WP_190464891.1">
    <property type="nucleotide sequence ID" value="NZ_JACJPW010000030.1"/>
</dbReference>
<accession>A0A926VDY3</accession>
<dbReference type="EMBL" id="JACJPW010000030">
    <property type="protein sequence ID" value="MBD2182080.1"/>
    <property type="molecule type" value="Genomic_DNA"/>
</dbReference>
<organism evidence="1 2">
    <name type="scientific">Aerosakkonema funiforme FACHB-1375</name>
    <dbReference type="NCBI Taxonomy" id="2949571"/>
    <lineage>
        <taxon>Bacteria</taxon>
        <taxon>Bacillati</taxon>
        <taxon>Cyanobacteriota</taxon>
        <taxon>Cyanophyceae</taxon>
        <taxon>Oscillatoriophycideae</taxon>
        <taxon>Aerosakkonematales</taxon>
        <taxon>Aerosakkonemataceae</taxon>
        <taxon>Aerosakkonema</taxon>
    </lineage>
</organism>
<proteinExistence type="predicted"/>
<reference evidence="1" key="2">
    <citation type="submission" date="2020-08" db="EMBL/GenBank/DDBJ databases">
        <authorList>
            <person name="Chen M."/>
            <person name="Teng W."/>
            <person name="Zhao L."/>
            <person name="Hu C."/>
            <person name="Zhou Y."/>
            <person name="Han B."/>
            <person name="Song L."/>
            <person name="Shu W."/>
        </authorList>
    </citation>
    <scope>NUCLEOTIDE SEQUENCE</scope>
    <source>
        <strain evidence="1">FACHB-1375</strain>
    </source>
</reference>
<name>A0A926VDY3_9CYAN</name>
<evidence type="ECO:0000313" key="1">
    <source>
        <dbReference type="EMBL" id="MBD2182080.1"/>
    </source>
</evidence>
<gene>
    <name evidence="1" type="ORF">H6G03_13350</name>
</gene>
<protein>
    <submittedName>
        <fullName evidence="1">Uncharacterized protein</fullName>
    </submittedName>
</protein>
<evidence type="ECO:0000313" key="2">
    <source>
        <dbReference type="Proteomes" id="UP000641646"/>
    </source>
</evidence>
<comment type="caution">
    <text evidence="1">The sequence shown here is derived from an EMBL/GenBank/DDBJ whole genome shotgun (WGS) entry which is preliminary data.</text>
</comment>
<dbReference type="AlphaFoldDB" id="A0A926VDY3"/>
<sequence length="60" mass="6505">MATLAVLLVWQQLLVREQQHTYCAVSSATSSSEVKILTQLGLEVREGTNGQDAIVKGVSF</sequence>
<reference evidence="1" key="1">
    <citation type="journal article" date="2015" name="ISME J.">
        <title>Draft Genome Sequence of Streptomyces incarnatus NRRL8089, which Produces the Nucleoside Antibiotic Sinefungin.</title>
        <authorList>
            <person name="Oshima K."/>
            <person name="Hattori M."/>
            <person name="Shimizu H."/>
            <person name="Fukuda K."/>
            <person name="Nemoto M."/>
            <person name="Inagaki K."/>
            <person name="Tamura T."/>
        </authorList>
    </citation>
    <scope>NUCLEOTIDE SEQUENCE</scope>
    <source>
        <strain evidence="1">FACHB-1375</strain>
    </source>
</reference>
<dbReference type="Proteomes" id="UP000641646">
    <property type="component" value="Unassembled WGS sequence"/>
</dbReference>
<keyword evidence="2" id="KW-1185">Reference proteome</keyword>